<keyword evidence="2" id="KW-0238">DNA-binding</keyword>
<evidence type="ECO:0000256" key="3">
    <source>
        <dbReference type="ARBA" id="ARBA00023163"/>
    </source>
</evidence>
<evidence type="ECO:0000256" key="1">
    <source>
        <dbReference type="ARBA" id="ARBA00023015"/>
    </source>
</evidence>
<name>A0ABQ2A2Y0_9BACL</name>
<protein>
    <submittedName>
        <fullName evidence="5">Transcriptional regulator</fullName>
    </submittedName>
</protein>
<accession>A0ABQ2A2Y0</accession>
<dbReference type="Pfam" id="PF07729">
    <property type="entry name" value="FCD"/>
    <property type="match status" value="1"/>
</dbReference>
<dbReference type="SUPFAM" id="SSF46785">
    <property type="entry name" value="Winged helix' DNA-binding domain"/>
    <property type="match status" value="1"/>
</dbReference>
<evidence type="ECO:0000259" key="4">
    <source>
        <dbReference type="PROSITE" id="PS50949"/>
    </source>
</evidence>
<comment type="caution">
    <text evidence="5">The sequence shown here is derived from an EMBL/GenBank/DDBJ whole genome shotgun (WGS) entry which is preliminary data.</text>
</comment>
<keyword evidence="3" id="KW-0804">Transcription</keyword>
<proteinExistence type="predicted"/>
<dbReference type="RefSeq" id="WP_308809927.1">
    <property type="nucleotide sequence ID" value="NZ_BMDD01000004.1"/>
</dbReference>
<dbReference type="PANTHER" id="PTHR43537:SF24">
    <property type="entry name" value="GLUCONATE OPERON TRANSCRIPTIONAL REPRESSOR"/>
    <property type="match status" value="1"/>
</dbReference>
<evidence type="ECO:0000256" key="2">
    <source>
        <dbReference type="ARBA" id="ARBA00023125"/>
    </source>
</evidence>
<dbReference type="EMBL" id="BMDD01000004">
    <property type="protein sequence ID" value="GGH83305.1"/>
    <property type="molecule type" value="Genomic_DNA"/>
</dbReference>
<keyword evidence="1" id="KW-0805">Transcription regulation</keyword>
<organism evidence="5 6">
    <name type="scientific">Saccharibacillus endophyticus</name>
    <dbReference type="NCBI Taxonomy" id="2060666"/>
    <lineage>
        <taxon>Bacteria</taxon>
        <taxon>Bacillati</taxon>
        <taxon>Bacillota</taxon>
        <taxon>Bacilli</taxon>
        <taxon>Bacillales</taxon>
        <taxon>Paenibacillaceae</taxon>
        <taxon>Saccharibacillus</taxon>
    </lineage>
</organism>
<dbReference type="Pfam" id="PF00392">
    <property type="entry name" value="GntR"/>
    <property type="match status" value="1"/>
</dbReference>
<feature type="domain" description="HTH gntR-type" evidence="4">
    <location>
        <begin position="15"/>
        <end position="85"/>
    </location>
</feature>
<dbReference type="InterPro" id="IPR036390">
    <property type="entry name" value="WH_DNA-bd_sf"/>
</dbReference>
<dbReference type="Gene3D" id="1.10.10.10">
    <property type="entry name" value="Winged helix-like DNA-binding domain superfamily/Winged helix DNA-binding domain"/>
    <property type="match status" value="1"/>
</dbReference>
<keyword evidence="6" id="KW-1185">Reference proteome</keyword>
<dbReference type="InterPro" id="IPR011711">
    <property type="entry name" value="GntR_C"/>
</dbReference>
<dbReference type="PANTHER" id="PTHR43537">
    <property type="entry name" value="TRANSCRIPTIONAL REGULATOR, GNTR FAMILY"/>
    <property type="match status" value="1"/>
</dbReference>
<evidence type="ECO:0000313" key="5">
    <source>
        <dbReference type="EMBL" id="GGH83305.1"/>
    </source>
</evidence>
<reference evidence="6" key="1">
    <citation type="journal article" date="2019" name="Int. J. Syst. Evol. Microbiol.">
        <title>The Global Catalogue of Microorganisms (GCM) 10K type strain sequencing project: providing services to taxonomists for standard genome sequencing and annotation.</title>
        <authorList>
            <consortium name="The Broad Institute Genomics Platform"/>
            <consortium name="The Broad Institute Genome Sequencing Center for Infectious Disease"/>
            <person name="Wu L."/>
            <person name="Ma J."/>
        </authorList>
    </citation>
    <scope>NUCLEOTIDE SEQUENCE [LARGE SCALE GENOMIC DNA]</scope>
    <source>
        <strain evidence="6">CCM 8702</strain>
    </source>
</reference>
<gene>
    <name evidence="5" type="ORF">GCM10007362_35940</name>
</gene>
<dbReference type="InterPro" id="IPR036388">
    <property type="entry name" value="WH-like_DNA-bd_sf"/>
</dbReference>
<dbReference type="CDD" id="cd07377">
    <property type="entry name" value="WHTH_GntR"/>
    <property type="match status" value="1"/>
</dbReference>
<sequence>MLIKPAMNLEQVSPKKVSDFIFDRLEEAIILKEFMSDEQLPSERDLATIFNASRITVREALARLESLGLVEKRVGAKGGTFVLPITRNSHLRNRDEMRRNWDSMIEVFEYRMVVEPGAAYLAAQRIKKEELQQLRDYVTASIEPDCTREAFRSIDVRIHLSVAKASGNAYFDHAVRQIRTKINPALDLMPYSDRVKVNNYEAHRDLIAALEAGDADRSRDIMYRHIEHSAEAIRARVFADESFED</sequence>
<dbReference type="SMART" id="SM00895">
    <property type="entry name" value="FCD"/>
    <property type="match status" value="1"/>
</dbReference>
<dbReference type="PRINTS" id="PR00035">
    <property type="entry name" value="HTHGNTR"/>
</dbReference>
<dbReference type="InterPro" id="IPR008920">
    <property type="entry name" value="TF_FadR/GntR_C"/>
</dbReference>
<dbReference type="Proteomes" id="UP000605427">
    <property type="component" value="Unassembled WGS sequence"/>
</dbReference>
<dbReference type="SUPFAM" id="SSF48008">
    <property type="entry name" value="GntR ligand-binding domain-like"/>
    <property type="match status" value="1"/>
</dbReference>
<dbReference type="SMART" id="SM00345">
    <property type="entry name" value="HTH_GNTR"/>
    <property type="match status" value="1"/>
</dbReference>
<dbReference type="InterPro" id="IPR000524">
    <property type="entry name" value="Tscrpt_reg_HTH_GntR"/>
</dbReference>
<dbReference type="Gene3D" id="1.20.120.530">
    <property type="entry name" value="GntR ligand-binding domain-like"/>
    <property type="match status" value="1"/>
</dbReference>
<dbReference type="PROSITE" id="PS50949">
    <property type="entry name" value="HTH_GNTR"/>
    <property type="match status" value="1"/>
</dbReference>
<evidence type="ECO:0000313" key="6">
    <source>
        <dbReference type="Proteomes" id="UP000605427"/>
    </source>
</evidence>